<feature type="compositionally biased region" description="Low complexity" evidence="2">
    <location>
        <begin position="1455"/>
        <end position="1469"/>
    </location>
</feature>
<feature type="compositionally biased region" description="Basic and acidic residues" evidence="2">
    <location>
        <begin position="187"/>
        <end position="211"/>
    </location>
</feature>
<feature type="compositionally biased region" description="Low complexity" evidence="2">
    <location>
        <begin position="65"/>
        <end position="79"/>
    </location>
</feature>
<feature type="coiled-coil region" evidence="1">
    <location>
        <begin position="862"/>
        <end position="1005"/>
    </location>
</feature>
<protein>
    <submittedName>
        <fullName evidence="3">Uncharacterized protein</fullName>
    </submittedName>
</protein>
<feature type="compositionally biased region" description="Polar residues" evidence="2">
    <location>
        <begin position="160"/>
        <end position="172"/>
    </location>
</feature>
<name>A0A182JII7_ANOAO</name>
<feature type="region of interest" description="Disordered" evidence="2">
    <location>
        <begin position="433"/>
        <end position="460"/>
    </location>
</feature>
<feature type="compositionally biased region" description="Basic and acidic residues" evidence="2">
    <location>
        <begin position="1367"/>
        <end position="1390"/>
    </location>
</feature>
<feature type="coiled-coil region" evidence="1">
    <location>
        <begin position="1168"/>
        <end position="1290"/>
    </location>
</feature>
<proteinExistence type="predicted"/>
<feature type="compositionally biased region" description="Low complexity" evidence="2">
    <location>
        <begin position="246"/>
        <end position="274"/>
    </location>
</feature>
<evidence type="ECO:0000256" key="2">
    <source>
        <dbReference type="SAM" id="MobiDB-lite"/>
    </source>
</evidence>
<feature type="coiled-coil region" evidence="1">
    <location>
        <begin position="1047"/>
        <end position="1140"/>
    </location>
</feature>
<feature type="compositionally biased region" description="Basic and acidic residues" evidence="2">
    <location>
        <begin position="342"/>
        <end position="364"/>
    </location>
</feature>
<dbReference type="VEuPathDB" id="VectorBase:AATE018721"/>
<dbReference type="GO" id="GO:0005634">
    <property type="term" value="C:nucleus"/>
    <property type="evidence" value="ECO:0007669"/>
    <property type="project" value="TreeGrafter"/>
</dbReference>
<feature type="region of interest" description="Disordered" evidence="2">
    <location>
        <begin position="1455"/>
        <end position="1536"/>
    </location>
</feature>
<feature type="region of interest" description="Disordered" evidence="2">
    <location>
        <begin position="760"/>
        <end position="782"/>
    </location>
</feature>
<feature type="compositionally biased region" description="Polar residues" evidence="2">
    <location>
        <begin position="525"/>
        <end position="553"/>
    </location>
</feature>
<dbReference type="GO" id="GO:0043565">
    <property type="term" value="F:sequence-specific DNA binding"/>
    <property type="evidence" value="ECO:0007669"/>
    <property type="project" value="TreeGrafter"/>
</dbReference>
<feature type="region of interest" description="Disordered" evidence="2">
    <location>
        <begin position="1"/>
        <end position="51"/>
    </location>
</feature>
<feature type="compositionally biased region" description="Basic and acidic residues" evidence="2">
    <location>
        <begin position="773"/>
        <end position="782"/>
    </location>
</feature>
<feature type="compositionally biased region" description="Acidic residues" evidence="2">
    <location>
        <begin position="1512"/>
        <end position="1528"/>
    </location>
</feature>
<evidence type="ECO:0000256" key="1">
    <source>
        <dbReference type="SAM" id="Coils"/>
    </source>
</evidence>
<dbReference type="PANTHER" id="PTHR14312">
    <property type="entry name" value="CREB/ATF BZIP TRANSCRIPTION FACTOR"/>
    <property type="match status" value="1"/>
</dbReference>
<evidence type="ECO:0000313" key="3">
    <source>
        <dbReference type="EnsemblMetazoa" id="AATE018721-PA.1"/>
    </source>
</evidence>
<keyword evidence="1" id="KW-0175">Coiled coil</keyword>
<organism evidence="3">
    <name type="scientific">Anopheles atroparvus</name>
    <name type="common">European mosquito</name>
    <dbReference type="NCBI Taxonomy" id="41427"/>
    <lineage>
        <taxon>Eukaryota</taxon>
        <taxon>Metazoa</taxon>
        <taxon>Ecdysozoa</taxon>
        <taxon>Arthropoda</taxon>
        <taxon>Hexapoda</taxon>
        <taxon>Insecta</taxon>
        <taxon>Pterygota</taxon>
        <taxon>Neoptera</taxon>
        <taxon>Endopterygota</taxon>
        <taxon>Diptera</taxon>
        <taxon>Nematocera</taxon>
        <taxon>Culicoidea</taxon>
        <taxon>Culicidae</taxon>
        <taxon>Anophelinae</taxon>
        <taxon>Anopheles</taxon>
    </lineage>
</organism>
<feature type="region of interest" description="Disordered" evidence="2">
    <location>
        <begin position="65"/>
        <end position="299"/>
    </location>
</feature>
<feature type="compositionally biased region" description="Polar residues" evidence="2">
    <location>
        <begin position="703"/>
        <end position="715"/>
    </location>
</feature>
<feature type="compositionally biased region" description="Basic residues" evidence="2">
    <location>
        <begin position="1"/>
        <end position="19"/>
    </location>
</feature>
<dbReference type="EnsemblMetazoa" id="AATE018721-RA">
    <property type="protein sequence ID" value="AATE018721-PA.1"/>
    <property type="gene ID" value="AATE018721"/>
</dbReference>
<feature type="compositionally biased region" description="Acidic residues" evidence="2">
    <location>
        <begin position="1595"/>
        <end position="1615"/>
    </location>
</feature>
<feature type="region of interest" description="Disordered" evidence="2">
    <location>
        <begin position="331"/>
        <end position="388"/>
    </location>
</feature>
<dbReference type="GO" id="GO:0010468">
    <property type="term" value="P:regulation of gene expression"/>
    <property type="evidence" value="ECO:0007669"/>
    <property type="project" value="TreeGrafter"/>
</dbReference>
<feature type="compositionally biased region" description="Polar residues" evidence="2">
    <location>
        <begin position="212"/>
        <end position="227"/>
    </location>
</feature>
<dbReference type="STRING" id="41427.A0A182JII7"/>
<feature type="compositionally biased region" description="Low complexity" evidence="2">
    <location>
        <begin position="643"/>
        <end position="655"/>
    </location>
</feature>
<dbReference type="PANTHER" id="PTHR14312:SF1">
    <property type="entry name" value="BASIC-LEUCINE ZIPPER TRANSCRIPTION FACTOR A"/>
    <property type="match status" value="1"/>
</dbReference>
<feature type="compositionally biased region" description="Polar residues" evidence="2">
    <location>
        <begin position="760"/>
        <end position="769"/>
    </location>
</feature>
<feature type="region of interest" description="Disordered" evidence="2">
    <location>
        <begin position="1581"/>
        <end position="1618"/>
    </location>
</feature>
<reference evidence="3" key="1">
    <citation type="submission" date="2022-08" db="UniProtKB">
        <authorList>
            <consortium name="EnsemblMetazoa"/>
        </authorList>
    </citation>
    <scope>IDENTIFICATION</scope>
    <source>
        <strain evidence="3">EBRO</strain>
    </source>
</reference>
<feature type="compositionally biased region" description="Basic and acidic residues" evidence="2">
    <location>
        <begin position="1583"/>
        <end position="1594"/>
    </location>
</feature>
<sequence length="1780" mass="196480">MFSFFKRSKSQKGKQKHEKLQHQLQPACGGPAEGEVARRESEGSVCLGENGVKPSAVVASKVASDANAGANGGPPAVDGSAGDEEKQRAKNNNPHGPRPQPPAAAKAIAVGTPGESGSGDRLPSTLGSSVVEVQEGSRSRRGVTDVALECEPPNAAAVSPSGSTYRSGSVGTVTRGREGNDDNEFPPIDRDANGGAGGDRESSSPIDDSRRQQWQQGTQANATSSNPYAPPSESAMAKGKNRRRYQPPQQTHQQQQQQQQQQQAKATQQQQHQQTNALRRVDSSGVPEGTGKKPGATTHLSLTKAVTSIVLVDQETPIKVRRLEEQRAEPQTIIESLTNGDVTERSPRDAKYDDQLEGKPEPVRATDSFGGGGGGVGGDRVAKTHTSDGGNVALGLPCADAPELTGAASANTSTSAPVRTHGEALLNIKNILPTTTTTGGHDDECGQRMSGGEQGENTVREGERALELGAPHPGRSCDAVVRAASSEPAAKPAISKQTADAVVGNGSVEEAAVAAEATATAETTIQEMGQQPSRADSEAQQRSSARVSKSVSPVQRGAPSPPPRTQRSPAASSDLEAITRNDAPGDDTSDDRDVFYEAKETLSPSVVPPGGVGELRFEPGVAGATTGTPEPIRASLVLKIGPEPAAGLPPANAAPRRTDRRKKQVSFRLTQNGSDDVEVTSVDSSASDEEDDSDSEREREVPTSATSPPSITNSEFAHNHTAFSESANSKPPAYGICSFVGEPVGGVGQRNYIEFKYDNSAPSETTTLGDGSESGKKDPVEDVHGSVGATLVEKEKPLQQQTGVGVLIEDSVASLPDVVQQPTGIEPHGKTVLPPTSFTTVEKINSEMKDLVNQECRYSAKLEEAEKRVNDANVKVYELQQKLDAVERDALLKEYNVERLQAELVAALKECDGIRARLTTQQAEMEAIRLKASEREDELNLKYQNLEVEQLELNEKLKEVRHLAHDLNSQLIDAKSEVDRLKAERQQLLDARTEEQKIMREALEESIHQRAQVEAKWKHDFEQLRNVNNDREEHLMKDCEFTVRNMQKTCKEKVETADRERKQALEQVGRLEELTRRQTDEVRHLKAVEAEVEQLRGLTYDQKERLASMTSKVEGLKAELEKANNRIEEEMVKVQQIKNRCEYQLCEKEREALNRIEIARGEIAMQWEDRLLHEMNRLKVELEQMHMEERTTAIEKIRRETLAETEALSQRFNARERQLKDEIESLKATVEQQKSSMANAQSEADQKLIQSRMYVERAEREHEQKLAKEMDEKNEIIDNLQRRFEQEKLTLQQHFTDRIQQVQEEFAREISDTTEMMKSAHKKELEDQWKALVAEKEEALKLMDSRNRNRLEDAENKIRELTTSHQRQLKDLQEEHSFEVHSLESRDTKNTQEIQTLHKKCRCLTNLFEEMRLRYERRESRPEDLQEIEELKRVIDSQERDLRLLTEALREIQLQQMQEQRQQQAQNQQQPPPPPRRSKPNRGKQAKQHQKQQQQKNSRPPYPAPAGSDSMQSEEVEGVECDEVEEPAEYAQSPAPEVAPQVVLIPPPQLIPPMVHRTMCDVIYEENEADILREEEEAQSIVDEVRSGEVKPDAAGEEPGEGDDEAQPEDEELTEQTEQTIVVVDVPESAILTEDRVIQSTTPTIIEEMEAVPGPTTDERRADPADDAVSQFTVIVPIENFEDATISPRASSTPRIIITDDMEKETDESDGGSTTVVEISEEPPTCVTPVIELPAVFAKIYPADVPSEAAGDSAQAQTMAHSGPEMIVIRTSEGHGEGTV</sequence>
<feature type="compositionally biased region" description="Gly residues" evidence="2">
    <location>
        <begin position="369"/>
        <end position="378"/>
    </location>
</feature>
<feature type="region of interest" description="Disordered" evidence="2">
    <location>
        <begin position="1367"/>
        <end position="1392"/>
    </location>
</feature>
<feature type="compositionally biased region" description="Basic residues" evidence="2">
    <location>
        <begin position="1476"/>
        <end position="1490"/>
    </location>
</feature>
<feature type="region of interest" description="Disordered" evidence="2">
    <location>
        <begin position="519"/>
        <end position="629"/>
    </location>
</feature>
<feature type="compositionally biased region" description="Basic and acidic residues" evidence="2">
    <location>
        <begin position="591"/>
        <end position="600"/>
    </location>
</feature>
<feature type="compositionally biased region" description="Acidic residues" evidence="2">
    <location>
        <begin position="686"/>
        <end position="695"/>
    </location>
</feature>
<feature type="region of interest" description="Disordered" evidence="2">
    <location>
        <begin position="643"/>
        <end position="715"/>
    </location>
</feature>
<accession>A0A182JII7</accession>